<protein>
    <submittedName>
        <fullName evidence="1">Uncharacterized protein</fullName>
    </submittedName>
</protein>
<dbReference type="Proteomes" id="UP000054826">
    <property type="component" value="Unassembled WGS sequence"/>
</dbReference>
<evidence type="ECO:0000313" key="4">
    <source>
        <dbReference type="Proteomes" id="UP000054826"/>
    </source>
</evidence>
<comment type="caution">
    <text evidence="1">The sequence shown here is derived from an EMBL/GenBank/DDBJ whole genome shotgun (WGS) entry which is preliminary data.</text>
</comment>
<organism evidence="1 3">
    <name type="scientific">Trichinella pseudospiralis</name>
    <name type="common">Parasitic roundworm</name>
    <dbReference type="NCBI Taxonomy" id="6337"/>
    <lineage>
        <taxon>Eukaryota</taxon>
        <taxon>Metazoa</taxon>
        <taxon>Ecdysozoa</taxon>
        <taxon>Nematoda</taxon>
        <taxon>Enoplea</taxon>
        <taxon>Dorylaimia</taxon>
        <taxon>Trichinellida</taxon>
        <taxon>Trichinellidae</taxon>
        <taxon>Trichinella</taxon>
    </lineage>
</organism>
<evidence type="ECO:0000313" key="2">
    <source>
        <dbReference type="EMBL" id="KRZ02458.1"/>
    </source>
</evidence>
<keyword evidence="3" id="KW-1185">Reference proteome</keyword>
<sequence>MIESFHKAPDSVRRTDKAIYSISQHFQLYP</sequence>
<evidence type="ECO:0000313" key="3">
    <source>
        <dbReference type="Proteomes" id="UP000054805"/>
    </source>
</evidence>
<proteinExistence type="predicted"/>
<dbReference type="EMBL" id="JYDS01000807">
    <property type="protein sequence ID" value="KRZ00538.1"/>
    <property type="molecule type" value="Genomic_DNA"/>
</dbReference>
<dbReference type="Proteomes" id="UP000054805">
    <property type="component" value="Unassembled WGS sequence"/>
</dbReference>
<dbReference type="EMBL" id="JYDV01000810">
    <property type="protein sequence ID" value="KRZ02458.1"/>
    <property type="molecule type" value="Genomic_DNA"/>
</dbReference>
<reference evidence="3 4" key="1">
    <citation type="submission" date="2015-01" db="EMBL/GenBank/DDBJ databases">
        <title>Evolution of Trichinella species and genotypes.</title>
        <authorList>
            <person name="Korhonen P.K."/>
            <person name="Edoardo P."/>
            <person name="Giuseppe L.R."/>
            <person name="Gasser R.B."/>
        </authorList>
    </citation>
    <scope>NUCLEOTIDE SEQUENCE [LARGE SCALE GENOMIC DNA]</scope>
    <source>
        <strain evidence="2">ISS176</strain>
        <strain evidence="1">ISS588</strain>
    </source>
</reference>
<dbReference type="AlphaFoldDB" id="A0A0V1GR31"/>
<evidence type="ECO:0000313" key="1">
    <source>
        <dbReference type="EMBL" id="KRZ00538.1"/>
    </source>
</evidence>
<gene>
    <name evidence="1" type="ORF">T4B_8074</name>
    <name evidence="2" type="ORF">T4C_13243</name>
</gene>
<name>A0A0V1GR31_TRIPS</name>
<accession>A0A0V1GR31</accession>